<feature type="compositionally biased region" description="Basic residues" evidence="1">
    <location>
        <begin position="455"/>
        <end position="465"/>
    </location>
</feature>
<feature type="compositionally biased region" description="Polar residues" evidence="1">
    <location>
        <begin position="58"/>
        <end position="72"/>
    </location>
</feature>
<evidence type="ECO:0000313" key="3">
    <source>
        <dbReference type="Proteomes" id="UP001648503"/>
    </source>
</evidence>
<protein>
    <submittedName>
        <fullName evidence="2">Uncharacterized protein</fullName>
    </submittedName>
</protein>
<comment type="caution">
    <text evidence="2">The sequence shown here is derived from an EMBL/GenBank/DDBJ whole genome shotgun (WGS) entry which is preliminary data.</text>
</comment>
<feature type="compositionally biased region" description="Low complexity" evidence="1">
    <location>
        <begin position="931"/>
        <end position="955"/>
    </location>
</feature>
<feature type="compositionally biased region" description="Polar residues" evidence="1">
    <location>
        <begin position="37"/>
        <end position="47"/>
    </location>
</feature>
<name>A0ABQ8F1J9_9FUNG</name>
<feature type="region of interest" description="Disordered" evidence="1">
    <location>
        <begin position="295"/>
        <end position="335"/>
    </location>
</feature>
<dbReference type="EMBL" id="JAFCIX010000433">
    <property type="protein sequence ID" value="KAH6590428.1"/>
    <property type="molecule type" value="Genomic_DNA"/>
</dbReference>
<feature type="compositionally biased region" description="Low complexity" evidence="1">
    <location>
        <begin position="974"/>
        <end position="988"/>
    </location>
</feature>
<feature type="compositionally biased region" description="Basic and acidic residues" evidence="1">
    <location>
        <begin position="25"/>
        <end position="36"/>
    </location>
</feature>
<feature type="region of interest" description="Disordered" evidence="1">
    <location>
        <begin position="925"/>
        <end position="955"/>
    </location>
</feature>
<feature type="compositionally biased region" description="Polar residues" evidence="1">
    <location>
        <begin position="744"/>
        <end position="764"/>
    </location>
</feature>
<feature type="region of interest" description="Disordered" evidence="1">
    <location>
        <begin position="832"/>
        <end position="863"/>
    </location>
</feature>
<dbReference type="PANTHER" id="PTHR23034">
    <property type="entry name" value="GLUTAMATE-RICH PROTEIN 3"/>
    <property type="match status" value="1"/>
</dbReference>
<gene>
    <name evidence="2" type="ORF">BASA50_009403</name>
</gene>
<feature type="region of interest" description="Disordered" evidence="1">
    <location>
        <begin position="735"/>
        <end position="764"/>
    </location>
</feature>
<feature type="compositionally biased region" description="Basic and acidic residues" evidence="1">
    <location>
        <begin position="295"/>
        <end position="307"/>
    </location>
</feature>
<feature type="region of interest" description="Disordered" evidence="1">
    <location>
        <begin position="1"/>
        <end position="72"/>
    </location>
</feature>
<dbReference type="PANTHER" id="PTHR23034:SF2">
    <property type="entry name" value="GLUTAMATE-RICH PROTEIN 3"/>
    <property type="match status" value="1"/>
</dbReference>
<organism evidence="2 3">
    <name type="scientific">Batrachochytrium salamandrivorans</name>
    <dbReference type="NCBI Taxonomy" id="1357716"/>
    <lineage>
        <taxon>Eukaryota</taxon>
        <taxon>Fungi</taxon>
        <taxon>Fungi incertae sedis</taxon>
        <taxon>Chytridiomycota</taxon>
        <taxon>Chytridiomycota incertae sedis</taxon>
        <taxon>Chytridiomycetes</taxon>
        <taxon>Rhizophydiales</taxon>
        <taxon>Rhizophydiales incertae sedis</taxon>
        <taxon>Batrachochytrium</taxon>
    </lineage>
</organism>
<feature type="compositionally biased region" description="Polar residues" evidence="1">
    <location>
        <begin position="325"/>
        <end position="335"/>
    </location>
</feature>
<feature type="compositionally biased region" description="Polar residues" evidence="1">
    <location>
        <begin position="308"/>
        <end position="317"/>
    </location>
</feature>
<feature type="compositionally biased region" description="Polar residues" evidence="1">
    <location>
        <begin position="466"/>
        <end position="477"/>
    </location>
</feature>
<feature type="region of interest" description="Disordered" evidence="1">
    <location>
        <begin position="431"/>
        <end position="477"/>
    </location>
</feature>
<feature type="compositionally biased region" description="Low complexity" evidence="1">
    <location>
        <begin position="433"/>
        <end position="447"/>
    </location>
</feature>
<dbReference type="InterPro" id="IPR027962">
    <property type="entry name" value="ERICH3"/>
</dbReference>
<feature type="compositionally biased region" description="Low complexity" evidence="1">
    <location>
        <begin position="1011"/>
        <end position="1033"/>
    </location>
</feature>
<evidence type="ECO:0000256" key="1">
    <source>
        <dbReference type="SAM" id="MobiDB-lite"/>
    </source>
</evidence>
<feature type="compositionally biased region" description="Polar residues" evidence="1">
    <location>
        <begin position="1043"/>
        <end position="1072"/>
    </location>
</feature>
<proteinExistence type="predicted"/>
<evidence type="ECO:0000313" key="2">
    <source>
        <dbReference type="EMBL" id="KAH6590428.1"/>
    </source>
</evidence>
<dbReference type="Proteomes" id="UP001648503">
    <property type="component" value="Unassembled WGS sequence"/>
</dbReference>
<accession>A0ABQ8F1J9</accession>
<feature type="region of interest" description="Disordered" evidence="1">
    <location>
        <begin position="968"/>
        <end position="1077"/>
    </location>
</feature>
<sequence>MTLTNLQLATPNPHKEMQSSQDNRMGSRDKGNDHWARTTSHTSSTDPATKRGRMSKGNVASSQSIVPSQTTPSAFDNLFENLPRLPSAARLPNGKGHATFISSTNVPTPIDRIDRKPRHTNAIREKERIYDVNLGNTQMPPYEPLMDIYLKDYFNNPTTRDHLIRLGLIDKDGNIVDAKKFKYNQIELNKKAYREALSKKHLERDIDRDIELALKAQFQAKRTQTNKINRSDTAVPPYADFYQKFPTFMYKTALIYSENSCSDFNAEHILLERLRNQPTSKLSALGYTRTEIDSRLKSLERRQRNEYRNSSTSNQKTAKPPCHKPSSQPKQLKTDLETSTDAFENELTDIFKVVKKEYEFGNIYLTENRQLVLRKMTTDIPDAAGSTKTSHVDNLEPRKSVTISFDTNTTESHERLNLPQLNSIRTEIVDTGSQNRRSSGSSISTERVSCDTFLKKKHPRPKSARPTRNSTFPATSAFSDMGSDGEYNSTFSSLDHIDSELNTTILEKRSSSKVEKSLSESEKSYESQAAVLQVNDIPSEGCYQNESRKSENYVMLEAVKKACAIVDDDDSHRVSTGKESSSHVPDILSPTVLKEASDVSSSLYETRHLDIHPENEEISHPKEIVDPDLPSNLTTSAAWDYASSVNFDVGDNHDERAKSEMDSFSNQYDPDKFYDYPMMDADAQISTVDENSQRNLIHKVEPSQNQGDVINSDENTDDINSGRVVYHDELDIESQRDTKGVEETISNNSSHGPQGDIFSSSSSGVINTGEELEKDLPPVESPAYTKESHVGHLSAEQSVEGLTLDSEIYSDSIQDIPYSSSELCQSEIKNRAFQNSSQDKRDQLDSLRTSECNGEPSRGPLNVDDAHSMELFECTSHPRFGSMTLEIANNIALPDSTPISRSESIRVINTEESVDAGIEKRSALESAARKSLPPSAPVSRVSSSYGSSNNLSENGELVGSKSAVARKGAANLERVSLSRSTTTSSISRKGSKAVDDARHPSRPPLQKSHSKSAASLRNASLSASRSTSRASVKSMKEDVCTGKSATTNPTASTRHSSTSNIKDNSIESSCTSPMIEPLQGKHTTIDKTSSLSKDAVVRSVNYGSRTLQHSSLNSLKNDVTTQPLILLNHKYKSAGSIYTSDHADGCANNTDVMANQCVDDHSDEVEAHHNSSFRQQSSVSNDANITYQEHSHENHLELVAGDPVHQIDQPRDLIEHVATTLSSIDHVEQDNEKDSDLAVVLMVPVAPKTLPPPKTLAPAIGGLPPSMPLHTDTLHDQHCGSPVVHTHSTRRNGYQGKGHAIKHIDEGSEEVEEILAQPEHLAQHLSTQYIGQIPTLTYDMESMPETQTEHLPMSSESEE</sequence>
<reference evidence="2 3" key="1">
    <citation type="submission" date="2021-02" db="EMBL/GenBank/DDBJ databases">
        <title>Variation within the Batrachochytrium salamandrivorans European outbreak.</title>
        <authorList>
            <person name="Kelly M."/>
            <person name="Pasmans F."/>
            <person name="Shea T.P."/>
            <person name="Munoz J.F."/>
            <person name="Carranza S."/>
            <person name="Cuomo C.A."/>
            <person name="Martel A."/>
        </authorList>
    </citation>
    <scope>NUCLEOTIDE SEQUENCE [LARGE SCALE GENOMIC DNA]</scope>
    <source>
        <strain evidence="2 3">AMFP18/2</strain>
    </source>
</reference>
<feature type="compositionally biased region" description="Polar residues" evidence="1">
    <location>
        <begin position="1"/>
        <end position="10"/>
    </location>
</feature>
<keyword evidence="3" id="KW-1185">Reference proteome</keyword>